<dbReference type="Pfam" id="PF01810">
    <property type="entry name" value="LysE"/>
    <property type="match status" value="1"/>
</dbReference>
<feature type="transmembrane region" description="Helical" evidence="6">
    <location>
        <begin position="20"/>
        <end position="41"/>
    </location>
</feature>
<dbReference type="InterPro" id="IPR001123">
    <property type="entry name" value="LeuE-type"/>
</dbReference>
<evidence type="ECO:0000256" key="3">
    <source>
        <dbReference type="ARBA" id="ARBA00022692"/>
    </source>
</evidence>
<evidence type="ECO:0000313" key="7">
    <source>
        <dbReference type="EMBL" id="HGB25287.1"/>
    </source>
</evidence>
<evidence type="ECO:0008006" key="8">
    <source>
        <dbReference type="Google" id="ProtNLM"/>
    </source>
</evidence>
<comment type="subcellular location">
    <subcellularLocation>
        <location evidence="1">Cell membrane</location>
        <topology evidence="1">Multi-pass membrane protein</topology>
    </subcellularLocation>
</comment>
<evidence type="ECO:0000256" key="5">
    <source>
        <dbReference type="ARBA" id="ARBA00023136"/>
    </source>
</evidence>
<keyword evidence="2" id="KW-1003">Cell membrane</keyword>
<dbReference type="GO" id="GO:0006865">
    <property type="term" value="P:amino acid transport"/>
    <property type="evidence" value="ECO:0007669"/>
    <property type="project" value="InterPro"/>
</dbReference>
<evidence type="ECO:0000256" key="4">
    <source>
        <dbReference type="ARBA" id="ARBA00022989"/>
    </source>
</evidence>
<name>A0A7C3WVQ5_THEPE</name>
<dbReference type="AlphaFoldDB" id="A0A7C3WVQ5"/>
<protein>
    <recommendedName>
        <fullName evidence="8">Lysine transporter LysE</fullName>
    </recommendedName>
</protein>
<comment type="caution">
    <text evidence="7">The sequence shown here is derived from an EMBL/GenBank/DDBJ whole genome shotgun (WGS) entry which is preliminary data.</text>
</comment>
<dbReference type="PANTHER" id="PTHR38825:SF1">
    <property type="entry name" value="TRANSPORTER, LYSE FAMILY"/>
    <property type="match status" value="1"/>
</dbReference>
<accession>A0A7C3WVQ5</accession>
<keyword evidence="3 6" id="KW-0812">Transmembrane</keyword>
<proteinExistence type="predicted"/>
<gene>
    <name evidence="7" type="ORF">ENV88_04485</name>
</gene>
<keyword evidence="4 6" id="KW-1133">Transmembrane helix</keyword>
<dbReference type="GO" id="GO:0005886">
    <property type="term" value="C:plasma membrane"/>
    <property type="evidence" value="ECO:0007669"/>
    <property type="project" value="UniProtKB-SubCell"/>
</dbReference>
<keyword evidence="5 6" id="KW-0472">Membrane</keyword>
<evidence type="ECO:0000256" key="1">
    <source>
        <dbReference type="ARBA" id="ARBA00004651"/>
    </source>
</evidence>
<evidence type="ECO:0000256" key="6">
    <source>
        <dbReference type="SAM" id="Phobius"/>
    </source>
</evidence>
<evidence type="ECO:0000256" key="2">
    <source>
        <dbReference type="ARBA" id="ARBA00022475"/>
    </source>
</evidence>
<feature type="transmembrane region" description="Helical" evidence="6">
    <location>
        <begin position="82"/>
        <end position="99"/>
    </location>
</feature>
<reference evidence="7" key="1">
    <citation type="journal article" date="2020" name="mSystems">
        <title>Genome- and Community-Level Interaction Insights into Carbon Utilization and Element Cycling Functions of Hydrothermarchaeota in Hydrothermal Sediment.</title>
        <authorList>
            <person name="Zhou Z."/>
            <person name="Liu Y."/>
            <person name="Xu W."/>
            <person name="Pan J."/>
            <person name="Luo Z.H."/>
            <person name="Li M."/>
        </authorList>
    </citation>
    <scope>NUCLEOTIDE SEQUENCE [LARGE SCALE GENOMIC DNA]</scope>
    <source>
        <strain evidence="7">SpSt-8</strain>
    </source>
</reference>
<feature type="transmembrane region" description="Helical" evidence="6">
    <location>
        <begin position="48"/>
        <end position="70"/>
    </location>
</feature>
<organism evidence="7">
    <name type="scientific">Thermofilum pendens</name>
    <dbReference type="NCBI Taxonomy" id="2269"/>
    <lineage>
        <taxon>Archaea</taxon>
        <taxon>Thermoproteota</taxon>
        <taxon>Thermoprotei</taxon>
        <taxon>Thermofilales</taxon>
        <taxon>Thermofilaceae</taxon>
        <taxon>Thermofilum</taxon>
    </lineage>
</organism>
<sequence length="112" mass="11697">MPRSSTTRVILPPILVAEIIGLRASGVFSLGPLTLSVLAVGRTGGVRYGALTTLGHMLAELPLFLLLGLGLPHLLDNRVMRVPSLMGGAALLLYAALSLRDALYKKGILPGA</sequence>
<dbReference type="EMBL" id="DTIB01000091">
    <property type="protein sequence ID" value="HGB25287.1"/>
    <property type="molecule type" value="Genomic_DNA"/>
</dbReference>
<dbReference type="PANTHER" id="PTHR38825">
    <property type="entry name" value="LYSINE EXPORTER PROTEIN (LYSE/YGGA)"/>
    <property type="match status" value="1"/>
</dbReference>